<dbReference type="SUPFAM" id="SSF46894">
    <property type="entry name" value="C-terminal effector domain of the bipartite response regulators"/>
    <property type="match status" value="1"/>
</dbReference>
<evidence type="ECO:0000313" key="10">
    <source>
        <dbReference type="Proteomes" id="UP000437824"/>
    </source>
</evidence>
<dbReference type="GO" id="GO:0016987">
    <property type="term" value="F:sigma factor activity"/>
    <property type="evidence" value="ECO:0007669"/>
    <property type="project" value="UniProtKB-KW"/>
</dbReference>
<proteinExistence type="inferred from homology"/>
<keyword evidence="6" id="KW-0804">Transcription</keyword>
<reference evidence="9 10" key="1">
    <citation type="submission" date="2019-11" db="EMBL/GenBank/DDBJ databases">
        <title>Draft genome sequence of Blautia luti DSM 14534T, isolated from human stool.</title>
        <authorList>
            <person name="Ortiz R."/>
            <person name="Melis-Arcos F."/>
            <person name="Covarrubias P."/>
            <person name="Cardenas J.P."/>
            <person name="Perez-Donoso J."/>
            <person name="Almonacid D."/>
        </authorList>
    </citation>
    <scope>NUCLEOTIDE SEQUENCE [LARGE SCALE GENOMIC DNA]</scope>
    <source>
        <strain evidence="9 10">DSM 14534</strain>
    </source>
</reference>
<accession>A0A844GPB6</accession>
<comment type="function">
    <text evidence="7">Sigma factors are initiation factors that promote the attachment of RNA polymerase to specific initiation sites and are then released. Sigma-S contributes to the protection against external stress, thus playing a role in cellular fitness and survival.</text>
</comment>
<keyword evidence="4" id="KW-0731">Sigma factor</keyword>
<dbReference type="EMBL" id="WMBC01000014">
    <property type="protein sequence ID" value="MTD62418.1"/>
    <property type="molecule type" value="Genomic_DNA"/>
</dbReference>
<evidence type="ECO:0000256" key="4">
    <source>
        <dbReference type="ARBA" id="ARBA00023082"/>
    </source>
</evidence>
<organism evidence="9 10">
    <name type="scientific">Blautia luti DSM 14534 = JCM 17040</name>
    <dbReference type="NCBI Taxonomy" id="649762"/>
    <lineage>
        <taxon>Bacteria</taxon>
        <taxon>Bacillati</taxon>
        <taxon>Bacillota</taxon>
        <taxon>Clostridia</taxon>
        <taxon>Lachnospirales</taxon>
        <taxon>Lachnospiraceae</taxon>
        <taxon>Blautia</taxon>
    </lineage>
</organism>
<dbReference type="SUPFAM" id="SSF88946">
    <property type="entry name" value="Sigma2 domain of RNA polymerase sigma factors"/>
    <property type="match status" value="1"/>
</dbReference>
<sequence length="207" mass="24072">MNPYDEISDEELILRFKNGESEILDYLMEKYKDMVRKKARAMFLIGGDNDDLIQEGMIGLFKAVRDYQPDKEASFQTFARMCVDRQIYNAIQNSNRQKHQPLNSYISLSQDPGESQDHLQDMWADNPESIIIDQENVRSLEQEITCTLSLMENQVLEYYLDGMGYSEIAALMKKTPKSIDNALQRIRTKIKEQLKSTNNTNNLKNLK</sequence>
<dbReference type="Pfam" id="PF08281">
    <property type="entry name" value="Sigma70_r4_2"/>
    <property type="match status" value="1"/>
</dbReference>
<dbReference type="Gene3D" id="1.20.120.1810">
    <property type="match status" value="1"/>
</dbReference>
<dbReference type="InterPro" id="IPR013249">
    <property type="entry name" value="RNA_pol_sigma70_r4_t2"/>
</dbReference>
<dbReference type="AlphaFoldDB" id="A0A844GPB6"/>
<dbReference type="InterPro" id="IPR036388">
    <property type="entry name" value="WH-like_DNA-bd_sf"/>
</dbReference>
<dbReference type="PANTHER" id="PTHR30385">
    <property type="entry name" value="SIGMA FACTOR F FLAGELLAR"/>
    <property type="match status" value="1"/>
</dbReference>
<evidence type="ECO:0000256" key="5">
    <source>
        <dbReference type="ARBA" id="ARBA00023125"/>
    </source>
</evidence>
<evidence type="ECO:0000313" key="9">
    <source>
        <dbReference type="EMBL" id="MTD62418.1"/>
    </source>
</evidence>
<dbReference type="GO" id="GO:0006352">
    <property type="term" value="P:DNA-templated transcription initiation"/>
    <property type="evidence" value="ECO:0007669"/>
    <property type="project" value="InterPro"/>
</dbReference>
<keyword evidence="3" id="KW-0805">Transcription regulation</keyword>
<dbReference type="InterPro" id="IPR016032">
    <property type="entry name" value="Sig_transdc_resp-reg_C-effctor"/>
</dbReference>
<name>A0A844GPB6_9FIRM</name>
<gene>
    <name evidence="9" type="primary">sigH</name>
    <name evidence="9" type="ORF">GKZ57_14510</name>
</gene>
<dbReference type="InterPro" id="IPR000943">
    <property type="entry name" value="RNA_pol_sigma70"/>
</dbReference>
<evidence type="ECO:0000256" key="6">
    <source>
        <dbReference type="ARBA" id="ARBA00023163"/>
    </source>
</evidence>
<dbReference type="InterPro" id="IPR016371">
    <property type="entry name" value="RNA_pol_sigma-H_factor"/>
</dbReference>
<dbReference type="Proteomes" id="UP000437824">
    <property type="component" value="Unassembled WGS sequence"/>
</dbReference>
<dbReference type="Gene3D" id="1.10.10.10">
    <property type="entry name" value="Winged helix-like DNA-binding domain superfamily/Winged helix DNA-binding domain"/>
    <property type="match status" value="1"/>
</dbReference>
<comment type="caution">
    <text evidence="9">The sequence shown here is derived from an EMBL/GenBank/DDBJ whole genome shotgun (WGS) entry which is preliminary data.</text>
</comment>
<dbReference type="PANTHER" id="PTHR30385:SF1">
    <property type="entry name" value="RNA POLYMERASE SIGMA-H FACTOR"/>
    <property type="match status" value="1"/>
</dbReference>
<keyword evidence="5" id="KW-0238">DNA-binding</keyword>
<dbReference type="Pfam" id="PF04542">
    <property type="entry name" value="Sigma70_r2"/>
    <property type="match status" value="1"/>
</dbReference>
<dbReference type="RefSeq" id="WP_154780860.1">
    <property type="nucleotide sequence ID" value="NZ_WMBC01000014.1"/>
</dbReference>
<dbReference type="PIRSF" id="PIRSF002939">
    <property type="entry name" value="RNA_polymerase_sigma-H_factor"/>
    <property type="match status" value="1"/>
</dbReference>
<dbReference type="InterPro" id="IPR013325">
    <property type="entry name" value="RNA_pol_sigma_r2"/>
</dbReference>
<protein>
    <recommendedName>
        <fullName evidence="2">RNA polymerase sigma factor SigS</fullName>
    </recommendedName>
</protein>
<evidence type="ECO:0000256" key="1">
    <source>
        <dbReference type="ARBA" id="ARBA00007788"/>
    </source>
</evidence>
<evidence type="ECO:0000256" key="7">
    <source>
        <dbReference type="ARBA" id="ARBA00024701"/>
    </source>
</evidence>
<feature type="domain" description="RNA polymerase sigma-70" evidence="8">
    <location>
        <begin position="51"/>
        <end position="64"/>
    </location>
</feature>
<dbReference type="NCBIfam" id="TIGR02937">
    <property type="entry name" value="sigma70-ECF"/>
    <property type="match status" value="1"/>
</dbReference>
<dbReference type="NCBIfam" id="NF006148">
    <property type="entry name" value="PRK08295.1-5"/>
    <property type="match status" value="1"/>
</dbReference>
<evidence type="ECO:0000256" key="2">
    <source>
        <dbReference type="ARBA" id="ARBA00021245"/>
    </source>
</evidence>
<evidence type="ECO:0000259" key="8">
    <source>
        <dbReference type="PROSITE" id="PS00715"/>
    </source>
</evidence>
<dbReference type="PROSITE" id="PS00715">
    <property type="entry name" value="SIGMA70_1"/>
    <property type="match status" value="1"/>
</dbReference>
<evidence type="ECO:0000256" key="3">
    <source>
        <dbReference type="ARBA" id="ARBA00023015"/>
    </source>
</evidence>
<comment type="similarity">
    <text evidence="1">Belongs to the sigma-70 factor family.</text>
</comment>
<dbReference type="GO" id="GO:0003677">
    <property type="term" value="F:DNA binding"/>
    <property type="evidence" value="ECO:0007669"/>
    <property type="project" value="UniProtKB-KW"/>
</dbReference>
<dbReference type="InterPro" id="IPR014284">
    <property type="entry name" value="RNA_pol_sigma-70_dom"/>
</dbReference>
<dbReference type="InterPro" id="IPR007627">
    <property type="entry name" value="RNA_pol_sigma70_r2"/>
</dbReference>